<protein>
    <submittedName>
        <fullName evidence="1">Uncharacterized protein</fullName>
    </submittedName>
</protein>
<evidence type="ECO:0000313" key="2">
    <source>
        <dbReference type="Proteomes" id="UP000250078"/>
    </source>
</evidence>
<keyword evidence="2" id="KW-1185">Reference proteome</keyword>
<name>A0ACC8EM96_9PEZI</name>
<accession>A0ACC8EM96</accession>
<evidence type="ECO:0000313" key="1">
    <source>
        <dbReference type="EMBL" id="OCK87269.1"/>
    </source>
</evidence>
<sequence>MVCGRQAQDFKVGPGGTLCPHWAGIQTANNGSFDGPFAWTNILPGDTKISLKWKSKEIKNAMVLPDAMRHQWILPIMQVYTYFVKANACYGYIITDKELVVLRIRPNENAEKMKGPRTYTPKEATESDDIPGYTSISWESGDQLLVNLALWWLHLLAASNSSIEWDYPPLAEETLKPSDQTGNKGQEEGQESEDRPRRRGPRKNS</sequence>
<reference evidence="1 2" key="1">
    <citation type="journal article" date="2016" name="Nat. Commun.">
        <title>Ectomycorrhizal ecology is imprinted in the genome of the dominant symbiotic fungus Cenococcum geophilum.</title>
        <authorList>
            <consortium name="DOE Joint Genome Institute"/>
            <person name="Peter M."/>
            <person name="Kohler A."/>
            <person name="Ohm R.A."/>
            <person name="Kuo A."/>
            <person name="Krutzmann J."/>
            <person name="Morin E."/>
            <person name="Arend M."/>
            <person name="Barry K.W."/>
            <person name="Binder M."/>
            <person name="Choi C."/>
            <person name="Clum A."/>
            <person name="Copeland A."/>
            <person name="Grisel N."/>
            <person name="Haridas S."/>
            <person name="Kipfer T."/>
            <person name="LaButti K."/>
            <person name="Lindquist E."/>
            <person name="Lipzen A."/>
            <person name="Maire R."/>
            <person name="Meier B."/>
            <person name="Mihaltcheva S."/>
            <person name="Molinier V."/>
            <person name="Murat C."/>
            <person name="Poggeler S."/>
            <person name="Quandt C.A."/>
            <person name="Sperisen C."/>
            <person name="Tritt A."/>
            <person name="Tisserant E."/>
            <person name="Crous P.W."/>
            <person name="Henrissat B."/>
            <person name="Nehls U."/>
            <person name="Egli S."/>
            <person name="Spatafora J.W."/>
            <person name="Grigoriev I.V."/>
            <person name="Martin F.M."/>
        </authorList>
    </citation>
    <scope>NUCLEOTIDE SEQUENCE [LARGE SCALE GENOMIC DNA]</scope>
    <source>
        <strain evidence="1 2">1.58</strain>
    </source>
</reference>
<organism evidence="1 2">
    <name type="scientific">Cenococcum geophilum 1.58</name>
    <dbReference type="NCBI Taxonomy" id="794803"/>
    <lineage>
        <taxon>Eukaryota</taxon>
        <taxon>Fungi</taxon>
        <taxon>Dikarya</taxon>
        <taxon>Ascomycota</taxon>
        <taxon>Pezizomycotina</taxon>
        <taxon>Dothideomycetes</taxon>
        <taxon>Pleosporomycetidae</taxon>
        <taxon>Gloniales</taxon>
        <taxon>Gloniaceae</taxon>
        <taxon>Cenococcum</taxon>
    </lineage>
</organism>
<dbReference type="EMBL" id="KV748264">
    <property type="protein sequence ID" value="OCK87269.1"/>
    <property type="molecule type" value="Genomic_DNA"/>
</dbReference>
<gene>
    <name evidence="1" type="ORF">K441DRAFT_671097</name>
</gene>
<dbReference type="Proteomes" id="UP000250078">
    <property type="component" value="Unassembled WGS sequence"/>
</dbReference>
<proteinExistence type="predicted"/>